<dbReference type="EMBL" id="JANRMS010000464">
    <property type="protein sequence ID" value="KAJ3539380.1"/>
    <property type="molecule type" value="Genomic_DNA"/>
</dbReference>
<gene>
    <name evidence="1" type="ORF">NM208_g5512</name>
</gene>
<comment type="caution">
    <text evidence="1">The sequence shown here is derived from an EMBL/GenBank/DDBJ whole genome shotgun (WGS) entry which is preliminary data.</text>
</comment>
<dbReference type="Proteomes" id="UP001148629">
    <property type="component" value="Unassembled WGS sequence"/>
</dbReference>
<proteinExistence type="predicted"/>
<name>A0ACC1SGP7_9HYPO</name>
<organism evidence="1 2">
    <name type="scientific">Fusarium decemcellulare</name>
    <dbReference type="NCBI Taxonomy" id="57161"/>
    <lineage>
        <taxon>Eukaryota</taxon>
        <taxon>Fungi</taxon>
        <taxon>Dikarya</taxon>
        <taxon>Ascomycota</taxon>
        <taxon>Pezizomycotina</taxon>
        <taxon>Sordariomycetes</taxon>
        <taxon>Hypocreomycetidae</taxon>
        <taxon>Hypocreales</taxon>
        <taxon>Nectriaceae</taxon>
        <taxon>Fusarium</taxon>
        <taxon>Fusarium decemcellulare species complex</taxon>
    </lineage>
</organism>
<reference evidence="1" key="1">
    <citation type="submission" date="2022-08" db="EMBL/GenBank/DDBJ databases">
        <title>Genome Sequence of Fusarium decemcellulare.</title>
        <authorList>
            <person name="Buettner E."/>
        </authorList>
    </citation>
    <scope>NUCLEOTIDE SEQUENCE</scope>
    <source>
        <strain evidence="1">Babe19</strain>
    </source>
</reference>
<evidence type="ECO:0000313" key="1">
    <source>
        <dbReference type="EMBL" id="KAJ3539380.1"/>
    </source>
</evidence>
<keyword evidence="2" id="KW-1185">Reference proteome</keyword>
<sequence>MDIFDKLPLDVFLCILKSFSNLQQATTLALAYQPCSDISKSSKSVCVCITSYIDRNTLTATQQDRNLQAFLCYELICRVYGPVGTDLDFMESHSDYWNALLPGEDPERFYPDEAPVNDPLRYWNWDLLDGYESGGPVPKNIELLLCIREYVLILHQVLILKRFDAPSPCGSSWRKHDEMHCFSQEQFMPFYGSCPSWDKLSISKDEIASLPAAGGLDMLQFPSRLTCGASEELLVNGGVWRACDWHPPRFVRIYRQRAGPLFDERRPGPQLPTSIAYAQYQKRVDRSRERDLGVESSQESEEAVLEG</sequence>
<evidence type="ECO:0000313" key="2">
    <source>
        <dbReference type="Proteomes" id="UP001148629"/>
    </source>
</evidence>
<accession>A0ACC1SGP7</accession>
<protein>
    <submittedName>
        <fullName evidence="1">Uncharacterized protein</fullName>
    </submittedName>
</protein>